<gene>
    <name evidence="2" type="ORF">ACIF0M_11950</name>
</gene>
<evidence type="ECO:0000313" key="2">
    <source>
        <dbReference type="EMBL" id="MFI7846235.1"/>
    </source>
</evidence>
<reference evidence="2 3" key="1">
    <citation type="submission" date="2024-08" db="EMBL/GenBank/DDBJ databases">
        <authorList>
            <person name="Vancuren S.J."/>
            <person name="Allen-Vercoe E."/>
        </authorList>
    </citation>
    <scope>NUCLEOTIDE SEQUENCE [LARGE SCALE GENOMIC DNA]</scope>
    <source>
        <strain evidence="2 3">16-6-I_42_FAA</strain>
    </source>
</reference>
<accession>A0ABW8B0R2</accession>
<dbReference type="PANTHER" id="PTHR43792">
    <property type="entry name" value="GNAT FAMILY, PUTATIVE (AFU_ORTHOLOGUE AFUA_3G00765)-RELATED-RELATED"/>
    <property type="match status" value="1"/>
</dbReference>
<dbReference type="SUPFAM" id="SSF55729">
    <property type="entry name" value="Acyl-CoA N-acyltransferases (Nat)"/>
    <property type="match status" value="1"/>
</dbReference>
<dbReference type="InterPro" id="IPR016181">
    <property type="entry name" value="Acyl_CoA_acyltransferase"/>
</dbReference>
<proteinExistence type="predicted"/>
<feature type="domain" description="N-acetyltransferase" evidence="1">
    <location>
        <begin position="8"/>
        <end position="164"/>
    </location>
</feature>
<dbReference type="PROSITE" id="PS51186">
    <property type="entry name" value="GNAT"/>
    <property type="match status" value="1"/>
</dbReference>
<dbReference type="EC" id="2.3.-.-" evidence="2"/>
<dbReference type="GeneID" id="97508371"/>
<dbReference type="EMBL" id="JBITRD010000013">
    <property type="protein sequence ID" value="MFI7846235.1"/>
    <property type="molecule type" value="Genomic_DNA"/>
</dbReference>
<organism evidence="2 3">
    <name type="scientific">Dorea amylophila</name>
    <dbReference type="NCBI Taxonomy" id="2981789"/>
    <lineage>
        <taxon>Bacteria</taxon>
        <taxon>Bacillati</taxon>
        <taxon>Bacillota</taxon>
        <taxon>Clostridia</taxon>
        <taxon>Lachnospirales</taxon>
        <taxon>Lachnospiraceae</taxon>
        <taxon>Dorea</taxon>
    </lineage>
</organism>
<dbReference type="Pfam" id="PF13302">
    <property type="entry name" value="Acetyltransf_3"/>
    <property type="match status" value="1"/>
</dbReference>
<sequence length="164" mass="19414">MVIETKRLKIIVLTQEQLEMLVDNIPEFEKRLNCSYQGEKIEGIFKNILYEQSLKIEANSDVYLWLTFWLIVKKDDNIAVGMIDFKNIPNENREVEIGYGLGKKHEHFGYMTEAVEAFCTWGKKQASVKHIIAETEIDNFSSQRVLQRNGFIEYFRDKTIWWKL</sequence>
<keyword evidence="3" id="KW-1185">Reference proteome</keyword>
<dbReference type="InterPro" id="IPR000182">
    <property type="entry name" value="GNAT_dom"/>
</dbReference>
<dbReference type="PANTHER" id="PTHR43792:SF13">
    <property type="entry name" value="ACETYLTRANSFERASE"/>
    <property type="match status" value="1"/>
</dbReference>
<evidence type="ECO:0000259" key="1">
    <source>
        <dbReference type="PROSITE" id="PS51186"/>
    </source>
</evidence>
<evidence type="ECO:0000313" key="3">
    <source>
        <dbReference type="Proteomes" id="UP001614216"/>
    </source>
</evidence>
<dbReference type="Proteomes" id="UP001614216">
    <property type="component" value="Unassembled WGS sequence"/>
</dbReference>
<dbReference type="GO" id="GO:0016746">
    <property type="term" value="F:acyltransferase activity"/>
    <property type="evidence" value="ECO:0007669"/>
    <property type="project" value="UniProtKB-KW"/>
</dbReference>
<keyword evidence="2" id="KW-0808">Transferase</keyword>
<name>A0ABW8B0R2_9FIRM</name>
<keyword evidence="2" id="KW-0012">Acyltransferase</keyword>
<dbReference type="InterPro" id="IPR051531">
    <property type="entry name" value="N-acetyltransferase"/>
</dbReference>
<protein>
    <submittedName>
        <fullName evidence="2">GNAT family N-acetyltransferase</fullName>
        <ecNumber evidence="2">2.3.-.-</ecNumber>
    </submittedName>
</protein>
<comment type="caution">
    <text evidence="2">The sequence shown here is derived from an EMBL/GenBank/DDBJ whole genome shotgun (WGS) entry which is preliminary data.</text>
</comment>
<dbReference type="Gene3D" id="3.40.630.30">
    <property type="match status" value="1"/>
</dbReference>
<dbReference type="RefSeq" id="WP_117468625.1">
    <property type="nucleotide sequence ID" value="NZ_JBITRD010000013.1"/>
</dbReference>